<gene>
    <name evidence="1" type="ORF">K469DRAFT_713733</name>
</gene>
<dbReference type="InterPro" id="IPR029044">
    <property type="entry name" value="Nucleotide-diphossugar_trans"/>
</dbReference>
<evidence type="ECO:0000313" key="2">
    <source>
        <dbReference type="Proteomes" id="UP000800200"/>
    </source>
</evidence>
<dbReference type="AlphaFoldDB" id="A0A6A6DQK6"/>
<keyword evidence="2" id="KW-1185">Reference proteome</keyword>
<organism evidence="1 2">
    <name type="scientific">Zopfia rhizophila CBS 207.26</name>
    <dbReference type="NCBI Taxonomy" id="1314779"/>
    <lineage>
        <taxon>Eukaryota</taxon>
        <taxon>Fungi</taxon>
        <taxon>Dikarya</taxon>
        <taxon>Ascomycota</taxon>
        <taxon>Pezizomycotina</taxon>
        <taxon>Dothideomycetes</taxon>
        <taxon>Dothideomycetes incertae sedis</taxon>
        <taxon>Zopfiaceae</taxon>
        <taxon>Zopfia</taxon>
    </lineage>
</organism>
<dbReference type="OrthoDB" id="2014201at2759"/>
<evidence type="ECO:0000313" key="1">
    <source>
        <dbReference type="EMBL" id="KAF2181283.1"/>
    </source>
</evidence>
<protein>
    <submittedName>
        <fullName evidence="1">Glycosyltransferase family 8 protein</fullName>
    </submittedName>
</protein>
<keyword evidence="1" id="KW-0808">Transferase</keyword>
<dbReference type="Gene3D" id="3.90.550.10">
    <property type="entry name" value="Spore Coat Polysaccharide Biosynthesis Protein SpsA, Chain A"/>
    <property type="match status" value="1"/>
</dbReference>
<reference evidence="1" key="1">
    <citation type="journal article" date="2020" name="Stud. Mycol.">
        <title>101 Dothideomycetes genomes: a test case for predicting lifestyles and emergence of pathogens.</title>
        <authorList>
            <person name="Haridas S."/>
            <person name="Albert R."/>
            <person name="Binder M."/>
            <person name="Bloem J."/>
            <person name="Labutti K."/>
            <person name="Salamov A."/>
            <person name="Andreopoulos B."/>
            <person name="Baker S."/>
            <person name="Barry K."/>
            <person name="Bills G."/>
            <person name="Bluhm B."/>
            <person name="Cannon C."/>
            <person name="Castanera R."/>
            <person name="Culley D."/>
            <person name="Daum C."/>
            <person name="Ezra D."/>
            <person name="Gonzalez J."/>
            <person name="Henrissat B."/>
            <person name="Kuo A."/>
            <person name="Liang C."/>
            <person name="Lipzen A."/>
            <person name="Lutzoni F."/>
            <person name="Magnuson J."/>
            <person name="Mondo S."/>
            <person name="Nolan M."/>
            <person name="Ohm R."/>
            <person name="Pangilinan J."/>
            <person name="Park H.-J."/>
            <person name="Ramirez L."/>
            <person name="Alfaro M."/>
            <person name="Sun H."/>
            <person name="Tritt A."/>
            <person name="Yoshinaga Y."/>
            <person name="Zwiers L.-H."/>
            <person name="Turgeon B."/>
            <person name="Goodwin S."/>
            <person name="Spatafora J."/>
            <person name="Crous P."/>
            <person name="Grigoriev I."/>
        </authorList>
    </citation>
    <scope>NUCLEOTIDE SEQUENCE</scope>
    <source>
        <strain evidence="1">CBS 207.26</strain>
    </source>
</reference>
<dbReference type="SUPFAM" id="SSF53448">
    <property type="entry name" value="Nucleotide-diphospho-sugar transferases"/>
    <property type="match status" value="1"/>
</dbReference>
<accession>A0A6A6DQK6</accession>
<dbReference type="GO" id="GO:0016740">
    <property type="term" value="F:transferase activity"/>
    <property type="evidence" value="ECO:0007669"/>
    <property type="project" value="UniProtKB-KW"/>
</dbReference>
<name>A0A6A6DQK6_9PEZI</name>
<sequence>MDHYFLAPLSRLAVPRAYWLGDVDQSSFAEQTICSHVMLLQPNEYYYHTIMNETQRSLDFDMEIINHLFKNSAMILSYRRLALLAGEFRKKEHREYLLEEPDSEWNAHAEVSRSFLVHFSDWPLPKPWMLRTEEQ</sequence>
<dbReference type="EMBL" id="ML994653">
    <property type="protein sequence ID" value="KAF2181283.1"/>
    <property type="molecule type" value="Genomic_DNA"/>
</dbReference>
<dbReference type="Proteomes" id="UP000800200">
    <property type="component" value="Unassembled WGS sequence"/>
</dbReference>
<proteinExistence type="predicted"/>